<accession>A0A0D3EJC0</accession>
<dbReference type="Proteomes" id="UP000026960">
    <property type="component" value="Chromosome 1"/>
</dbReference>
<reference evidence="2" key="1">
    <citation type="journal article" date="2009" name="Rice">
        <title>De Novo Next Generation Sequencing of Plant Genomes.</title>
        <authorList>
            <person name="Rounsley S."/>
            <person name="Marri P.R."/>
            <person name="Yu Y."/>
            <person name="He R."/>
            <person name="Sisneros N."/>
            <person name="Goicoechea J.L."/>
            <person name="Lee S.J."/>
            <person name="Angelova A."/>
            <person name="Kudrna D."/>
            <person name="Luo M."/>
            <person name="Affourtit J."/>
            <person name="Desany B."/>
            <person name="Knight J."/>
            <person name="Niazi F."/>
            <person name="Egholm M."/>
            <person name="Wing R.A."/>
        </authorList>
    </citation>
    <scope>NUCLEOTIDE SEQUENCE [LARGE SCALE GENOMIC DNA]</scope>
    <source>
        <strain evidence="2">cv. IRGC 105608</strain>
    </source>
</reference>
<name>A0A0D3EJC0_9ORYZ</name>
<keyword evidence="3" id="KW-1185">Reference proteome</keyword>
<protein>
    <submittedName>
        <fullName evidence="2">Uncharacterized protein</fullName>
    </submittedName>
</protein>
<dbReference type="EnsemblPlants" id="OBART01G02350.1">
    <property type="protein sequence ID" value="OBART01G02350.1"/>
    <property type="gene ID" value="OBART01G02350"/>
</dbReference>
<evidence type="ECO:0000313" key="3">
    <source>
        <dbReference type="Proteomes" id="UP000026960"/>
    </source>
</evidence>
<reference evidence="2" key="2">
    <citation type="submission" date="2015-03" db="UniProtKB">
        <authorList>
            <consortium name="EnsemblPlants"/>
        </authorList>
    </citation>
    <scope>IDENTIFICATION</scope>
</reference>
<keyword evidence="1" id="KW-0472">Membrane</keyword>
<sequence length="64" mass="7566">MALQWTLLPIIVVADCLVAVSMIRMQRRRRQRRSQDFRSMEDAKENSVSHVLANKARTEYLTKF</sequence>
<evidence type="ECO:0000256" key="1">
    <source>
        <dbReference type="SAM" id="Phobius"/>
    </source>
</evidence>
<dbReference type="HOGENOM" id="CLU_2871147_0_0_1"/>
<keyword evidence="1" id="KW-0812">Transmembrane</keyword>
<keyword evidence="1" id="KW-1133">Transmembrane helix</keyword>
<organism evidence="2">
    <name type="scientific">Oryza barthii</name>
    <dbReference type="NCBI Taxonomy" id="65489"/>
    <lineage>
        <taxon>Eukaryota</taxon>
        <taxon>Viridiplantae</taxon>
        <taxon>Streptophyta</taxon>
        <taxon>Embryophyta</taxon>
        <taxon>Tracheophyta</taxon>
        <taxon>Spermatophyta</taxon>
        <taxon>Magnoliopsida</taxon>
        <taxon>Liliopsida</taxon>
        <taxon>Poales</taxon>
        <taxon>Poaceae</taxon>
        <taxon>BOP clade</taxon>
        <taxon>Oryzoideae</taxon>
        <taxon>Oryzeae</taxon>
        <taxon>Oryzinae</taxon>
        <taxon>Oryza</taxon>
    </lineage>
</organism>
<dbReference type="AlphaFoldDB" id="A0A0D3EJC0"/>
<proteinExistence type="predicted"/>
<dbReference type="Gramene" id="OBART01G02350.1">
    <property type="protein sequence ID" value="OBART01G02350.1"/>
    <property type="gene ID" value="OBART01G02350"/>
</dbReference>
<feature type="transmembrane region" description="Helical" evidence="1">
    <location>
        <begin position="6"/>
        <end position="23"/>
    </location>
</feature>
<evidence type="ECO:0000313" key="2">
    <source>
        <dbReference type="EnsemblPlants" id="OBART01G02350.1"/>
    </source>
</evidence>
<dbReference type="PaxDb" id="65489-OBART01G02350.1"/>